<feature type="domain" description="HEPN" evidence="2">
    <location>
        <begin position="13"/>
        <end position="126"/>
    </location>
</feature>
<evidence type="ECO:0000256" key="1">
    <source>
        <dbReference type="ARBA" id="ARBA00038248"/>
    </source>
</evidence>
<name>A0A1E3AIX8_9FIRM</name>
<dbReference type="SUPFAM" id="SSF81593">
    <property type="entry name" value="Nucleotidyltransferase substrate binding subunit/domain"/>
    <property type="match status" value="1"/>
</dbReference>
<dbReference type="PANTHER" id="PTHR36565:SF1">
    <property type="entry name" value="UPF0332 PROTEIN TM_1000"/>
    <property type="match status" value="1"/>
</dbReference>
<dbReference type="AlphaFoldDB" id="A0A1E3AIX8"/>
<gene>
    <name evidence="4" type="ORF">BEH84_03375</name>
    <name evidence="3" type="ORF">BEI61_00256</name>
</gene>
<dbReference type="PANTHER" id="PTHR36565">
    <property type="entry name" value="UPF0332 PROTEIN TM_1000"/>
    <property type="match status" value="1"/>
</dbReference>
<dbReference type="Pfam" id="PF05168">
    <property type="entry name" value="HEPN"/>
    <property type="match status" value="1"/>
</dbReference>
<dbReference type="EMBL" id="MCGI01000003">
    <property type="protein sequence ID" value="ODM10946.1"/>
    <property type="molecule type" value="Genomic_DNA"/>
</dbReference>
<dbReference type="PROSITE" id="PS50910">
    <property type="entry name" value="HEPN"/>
    <property type="match status" value="1"/>
</dbReference>
<dbReference type="GeneID" id="93302653"/>
<dbReference type="EMBL" id="MCGH01000001">
    <property type="protein sequence ID" value="ODM08627.1"/>
    <property type="molecule type" value="Genomic_DNA"/>
</dbReference>
<reference evidence="5 6" key="1">
    <citation type="submission" date="2016-07" db="EMBL/GenBank/DDBJ databases">
        <title>Characterization of isolates of Eisenbergiella tayi derived from blood cultures, using whole genome sequencing.</title>
        <authorList>
            <person name="Burdz T."/>
            <person name="Wiebe D."/>
            <person name="Huynh C."/>
            <person name="Bernard K."/>
        </authorList>
    </citation>
    <scope>NUCLEOTIDE SEQUENCE [LARGE SCALE GENOMIC DNA]</scope>
    <source>
        <strain evidence="3 5">NML 110608</strain>
        <strain evidence="4 6">NML 120489</strain>
    </source>
</reference>
<dbReference type="InterPro" id="IPR007842">
    <property type="entry name" value="HEPN_dom"/>
</dbReference>
<evidence type="ECO:0000313" key="3">
    <source>
        <dbReference type="EMBL" id="ODM08627.1"/>
    </source>
</evidence>
<comment type="caution">
    <text evidence="3">The sequence shown here is derived from an EMBL/GenBank/DDBJ whole genome shotgun (WGS) entry which is preliminary data.</text>
</comment>
<evidence type="ECO:0000313" key="4">
    <source>
        <dbReference type="EMBL" id="ODM10946.1"/>
    </source>
</evidence>
<evidence type="ECO:0000313" key="6">
    <source>
        <dbReference type="Proteomes" id="UP000095003"/>
    </source>
</evidence>
<dbReference type="Proteomes" id="UP000094067">
    <property type="component" value="Unassembled WGS sequence"/>
</dbReference>
<evidence type="ECO:0000259" key="2">
    <source>
        <dbReference type="PROSITE" id="PS50910"/>
    </source>
</evidence>
<dbReference type="RefSeq" id="WP_081330024.1">
    <property type="nucleotide sequence ID" value="NZ_JBKXXQ010000003.1"/>
</dbReference>
<dbReference type="Gene3D" id="1.20.120.330">
    <property type="entry name" value="Nucleotidyltransferases domain 2"/>
    <property type="match status" value="1"/>
</dbReference>
<protein>
    <submittedName>
        <fullName evidence="3">HEPN domain protein</fullName>
    </submittedName>
</protein>
<dbReference type="InterPro" id="IPR052226">
    <property type="entry name" value="UPF0332_toxin"/>
</dbReference>
<proteinExistence type="inferred from homology"/>
<organism evidence="3 5">
    <name type="scientific">Eisenbergiella tayi</name>
    <dbReference type="NCBI Taxonomy" id="1432052"/>
    <lineage>
        <taxon>Bacteria</taxon>
        <taxon>Bacillati</taxon>
        <taxon>Bacillota</taxon>
        <taxon>Clostridia</taxon>
        <taxon>Lachnospirales</taxon>
        <taxon>Lachnospiraceae</taxon>
        <taxon>Eisenbergiella</taxon>
    </lineage>
</organism>
<accession>A0A1E3AIX8</accession>
<comment type="similarity">
    <text evidence="1">Belongs to the UPF0332 family.</text>
</comment>
<sequence>MDKEMQELLKYRFDRAVETLEVAKELYASGKFRDSNNRSYYAAFYAIKAIYTIRGLDFKKHKTLLANFNKEYVATEIFPREIGRKISTLALIREQSDYNDFYMASKQESQQQVEIAEELITLVREYLNKEGYIV</sequence>
<dbReference type="Proteomes" id="UP000095003">
    <property type="component" value="Unassembled WGS sequence"/>
</dbReference>
<evidence type="ECO:0000313" key="5">
    <source>
        <dbReference type="Proteomes" id="UP000094067"/>
    </source>
</evidence>